<comment type="caution">
    <text evidence="4">The sequence shown here is derived from an EMBL/GenBank/DDBJ whole genome shotgun (WGS) entry which is preliminary data.</text>
</comment>
<feature type="compositionally biased region" description="Basic and acidic residues" evidence="2">
    <location>
        <begin position="375"/>
        <end position="384"/>
    </location>
</feature>
<comment type="similarity">
    <text evidence="1">Belongs to the bacterial reverse transcriptase family.</text>
</comment>
<feature type="compositionally biased region" description="Basic and acidic residues" evidence="2">
    <location>
        <begin position="310"/>
        <end position="327"/>
    </location>
</feature>
<dbReference type="PROSITE" id="PS50878">
    <property type="entry name" value="RT_POL"/>
    <property type="match status" value="1"/>
</dbReference>
<proteinExistence type="inferred from homology"/>
<dbReference type="NCBIfam" id="TIGR04416">
    <property type="entry name" value="group_II_RT_mat"/>
    <property type="match status" value="1"/>
</dbReference>
<sequence length="398" mass="45408">MREAAKQRKKERFTALFHLLTVEALEAAFLSLSRKAAAGVDGIRWMDYAGNMKNNITDLHRRLHQGSYRAQPGRRHYIPKADGKQRPLGIASLEDKIVQYALVKILNAVYENDFMGFSYGFRPGRSQHDALDALATGLVRTNVNWVLDADISQFFDRVSHEWLIRFTEHRIGDRRVIRLIRKWLTAGTSEEGQWRATEEGTPQGAVISPLLANIYLHYVFDLWAHQWRRRYATGNVVMVRYADDIVIGFDKRYDARRFRIAMQRRLREFGLTVHPEKTRLMEFGRFAAENRAIRGKGKPENVQLPRVHAHQRERSQRQVHADTKDPPGSDDGNSESHQRRSAKALALLNPRTGKMAQESGSGIPELSLGTGQLPHHAEVQDTRNKPLAPGAQAQEPEG</sequence>
<evidence type="ECO:0000259" key="3">
    <source>
        <dbReference type="PROSITE" id="PS50878"/>
    </source>
</evidence>
<accession>W1DGK5</accession>
<dbReference type="InterPro" id="IPR000477">
    <property type="entry name" value="RT_dom"/>
</dbReference>
<dbReference type="AlphaFoldDB" id="W1DGK5"/>
<dbReference type="EMBL" id="CBWK010000233">
    <property type="protein sequence ID" value="CDL08676.1"/>
    <property type="molecule type" value="Genomic_DNA"/>
</dbReference>
<keyword evidence="5" id="KW-1185">Reference proteome</keyword>
<evidence type="ECO:0000256" key="1">
    <source>
        <dbReference type="ARBA" id="ARBA00034120"/>
    </source>
</evidence>
<dbReference type="InterPro" id="IPR043128">
    <property type="entry name" value="Rev_trsase/Diguanyl_cyclase"/>
</dbReference>
<dbReference type="Gene3D" id="3.30.70.270">
    <property type="match status" value="1"/>
</dbReference>
<protein>
    <submittedName>
        <fullName evidence="4">Mobile element protein</fullName>
    </submittedName>
</protein>
<dbReference type="InterPro" id="IPR051083">
    <property type="entry name" value="GrpII_Intron_Splice-Mob/Def"/>
</dbReference>
<evidence type="ECO:0000256" key="2">
    <source>
        <dbReference type="SAM" id="MobiDB-lite"/>
    </source>
</evidence>
<name>W1DGK5_KLEPN</name>
<dbReference type="SUPFAM" id="SSF56672">
    <property type="entry name" value="DNA/RNA polymerases"/>
    <property type="match status" value="1"/>
</dbReference>
<evidence type="ECO:0000313" key="4">
    <source>
        <dbReference type="EMBL" id="CDL08676.1"/>
    </source>
</evidence>
<dbReference type="InterPro" id="IPR030931">
    <property type="entry name" value="Group_II_RT_mat"/>
</dbReference>
<dbReference type="Proteomes" id="UP000019183">
    <property type="component" value="Unassembled WGS sequence"/>
</dbReference>
<evidence type="ECO:0000313" key="5">
    <source>
        <dbReference type="Proteomes" id="UP000019183"/>
    </source>
</evidence>
<dbReference type="CDD" id="cd01651">
    <property type="entry name" value="RT_G2_intron"/>
    <property type="match status" value="1"/>
</dbReference>
<feature type="domain" description="Reverse transcriptase" evidence="3">
    <location>
        <begin position="59"/>
        <end position="291"/>
    </location>
</feature>
<dbReference type="PANTHER" id="PTHR34047">
    <property type="entry name" value="NUCLEAR INTRON MATURASE 1, MITOCHONDRIAL-RELATED"/>
    <property type="match status" value="1"/>
</dbReference>
<feature type="region of interest" description="Disordered" evidence="2">
    <location>
        <begin position="292"/>
        <end position="398"/>
    </location>
</feature>
<dbReference type="Pfam" id="PF00078">
    <property type="entry name" value="RVT_1"/>
    <property type="match status" value="1"/>
</dbReference>
<organism evidence="4 5">
    <name type="scientific">Klebsiella pneumoniae IS43</name>
    <dbReference type="NCBI Taxonomy" id="1432552"/>
    <lineage>
        <taxon>Bacteria</taxon>
        <taxon>Pseudomonadati</taxon>
        <taxon>Pseudomonadota</taxon>
        <taxon>Gammaproteobacteria</taxon>
        <taxon>Enterobacterales</taxon>
        <taxon>Enterobacteriaceae</taxon>
        <taxon>Klebsiella/Raoultella group</taxon>
        <taxon>Klebsiella</taxon>
        <taxon>Klebsiella pneumoniae complex</taxon>
    </lineage>
</organism>
<dbReference type="InterPro" id="IPR043502">
    <property type="entry name" value="DNA/RNA_pol_sf"/>
</dbReference>
<dbReference type="PANTHER" id="PTHR34047:SF8">
    <property type="entry name" value="PROTEIN YKFC"/>
    <property type="match status" value="1"/>
</dbReference>
<reference evidence="4" key="1">
    <citation type="submission" date="2013-10" db="EMBL/GenBank/DDBJ databases">
        <title>Antibiotic resistance diversity of beta-lactamase producers in the General Hospital Vienna.</title>
        <authorList>
            <person name="Barisic I."/>
            <person name="Mitteregger D."/>
            <person name="Hirschl A.M."/>
            <person name="Noehammer C."/>
            <person name="Wiesinger-Mayr H."/>
        </authorList>
    </citation>
    <scope>NUCLEOTIDE SEQUENCE [LARGE SCALE GENOMIC DNA]</scope>
    <source>
        <strain evidence="4">IS43</strain>
    </source>
</reference>